<dbReference type="FunFam" id="1.20.1280.50:FF:000037">
    <property type="entry name" value="F-box protein SKIP19"/>
    <property type="match status" value="1"/>
</dbReference>
<proteinExistence type="predicted"/>
<dbReference type="PANTHER" id="PTHR38926">
    <property type="entry name" value="F-BOX DOMAIN CONTAINING PROTEIN, EXPRESSED"/>
    <property type="match status" value="1"/>
</dbReference>
<sequence length="119" mass="13245">MEMETDWSKLPMDVLTLIFAKLGPIEILMGAGLVCHPWLEAAKLPDLLWRSLDMKHLNSSNNAVLKNEHFLRAMARMAVDRADGRLETFAADNFVDAEPKGRHLSRALSSPTAASPTPY</sequence>
<dbReference type="Gene3D" id="1.20.1280.50">
    <property type="match status" value="1"/>
</dbReference>
<evidence type="ECO:0000313" key="3">
    <source>
        <dbReference type="EnsemblPlants" id="KQJ86332"/>
    </source>
</evidence>
<evidence type="ECO:0000259" key="1">
    <source>
        <dbReference type="PROSITE" id="PS50181"/>
    </source>
</evidence>
<dbReference type="Pfam" id="PF12937">
    <property type="entry name" value="F-box-like"/>
    <property type="match status" value="1"/>
</dbReference>
<dbReference type="EnsemblPlants" id="KQJ86332">
    <property type="protein sequence ID" value="KQJ86332"/>
    <property type="gene ID" value="BRADI_4g04755v3"/>
</dbReference>
<reference evidence="2" key="2">
    <citation type="submission" date="2017-06" db="EMBL/GenBank/DDBJ databases">
        <title>WGS assembly of Brachypodium distachyon.</title>
        <authorList>
            <consortium name="The International Brachypodium Initiative"/>
            <person name="Lucas S."/>
            <person name="Harmon-Smith M."/>
            <person name="Lail K."/>
            <person name="Tice H."/>
            <person name="Grimwood J."/>
            <person name="Bruce D."/>
            <person name="Barry K."/>
            <person name="Shu S."/>
            <person name="Lindquist E."/>
            <person name="Wang M."/>
            <person name="Pitluck S."/>
            <person name="Vogel J.P."/>
            <person name="Garvin D.F."/>
            <person name="Mockler T.C."/>
            <person name="Schmutz J."/>
            <person name="Rokhsar D."/>
            <person name="Bevan M.W."/>
        </authorList>
    </citation>
    <scope>NUCLEOTIDE SEQUENCE</scope>
    <source>
        <strain evidence="2">Bd21</strain>
    </source>
</reference>
<evidence type="ECO:0000313" key="4">
    <source>
        <dbReference type="Proteomes" id="UP000008810"/>
    </source>
</evidence>
<dbReference type="AlphaFoldDB" id="A0A0Q3L1M8"/>
<dbReference type="EMBL" id="CM000883">
    <property type="protein sequence ID" value="KQJ86333.1"/>
    <property type="molecule type" value="Genomic_DNA"/>
</dbReference>
<dbReference type="PANTHER" id="PTHR38926:SF75">
    <property type="entry name" value="F-BOX DOMAIN-CONTAINING PROTEIN"/>
    <property type="match status" value="1"/>
</dbReference>
<keyword evidence="4" id="KW-1185">Reference proteome</keyword>
<organism evidence="2">
    <name type="scientific">Brachypodium distachyon</name>
    <name type="common">Purple false brome</name>
    <name type="synonym">Trachynia distachya</name>
    <dbReference type="NCBI Taxonomy" id="15368"/>
    <lineage>
        <taxon>Eukaryota</taxon>
        <taxon>Viridiplantae</taxon>
        <taxon>Streptophyta</taxon>
        <taxon>Embryophyta</taxon>
        <taxon>Tracheophyta</taxon>
        <taxon>Spermatophyta</taxon>
        <taxon>Magnoliopsida</taxon>
        <taxon>Liliopsida</taxon>
        <taxon>Poales</taxon>
        <taxon>Poaceae</taxon>
        <taxon>BOP clade</taxon>
        <taxon>Pooideae</taxon>
        <taxon>Stipodae</taxon>
        <taxon>Brachypodieae</taxon>
        <taxon>Brachypodium</taxon>
    </lineage>
</organism>
<protein>
    <recommendedName>
        <fullName evidence="1">F-box domain-containing protein</fullName>
    </recommendedName>
</protein>
<accession>A0A0Q3L1M8</accession>
<name>A0A0Q3L1M8_BRADI</name>
<dbReference type="EMBL" id="CM000883">
    <property type="protein sequence ID" value="KQJ86332.1"/>
    <property type="molecule type" value="Genomic_DNA"/>
</dbReference>
<dbReference type="ExpressionAtlas" id="A0A0Q3L1M8">
    <property type="expression patterns" value="baseline"/>
</dbReference>
<dbReference type="InterPro" id="IPR001810">
    <property type="entry name" value="F-box_dom"/>
</dbReference>
<reference evidence="2 3" key="1">
    <citation type="journal article" date="2010" name="Nature">
        <title>Genome sequencing and analysis of the model grass Brachypodium distachyon.</title>
        <authorList>
            <consortium name="International Brachypodium Initiative"/>
        </authorList>
    </citation>
    <scope>NUCLEOTIDE SEQUENCE [LARGE SCALE GENOMIC DNA]</scope>
    <source>
        <strain evidence="2">Bd21</strain>
        <strain evidence="3">cv. Bd21</strain>
    </source>
</reference>
<dbReference type="SUPFAM" id="SSF81383">
    <property type="entry name" value="F-box domain"/>
    <property type="match status" value="1"/>
</dbReference>
<dbReference type="Gramene" id="PNT62523">
    <property type="protein sequence ID" value="PNT62523"/>
    <property type="gene ID" value="BRADI_4g04755v3"/>
</dbReference>
<reference evidence="3" key="3">
    <citation type="submission" date="2018-08" db="UniProtKB">
        <authorList>
            <consortium name="EnsemblPlants"/>
        </authorList>
    </citation>
    <scope>IDENTIFICATION</scope>
    <source>
        <strain evidence="3">cv. Bd21</strain>
    </source>
</reference>
<dbReference type="Gramene" id="KQJ86332">
    <property type="protein sequence ID" value="KQJ86332"/>
    <property type="gene ID" value="BRADI_4g04755v3"/>
</dbReference>
<dbReference type="EnsemblPlants" id="PNT62523">
    <property type="protein sequence ID" value="PNT62523"/>
    <property type="gene ID" value="BRADI_4g04755v3"/>
</dbReference>
<dbReference type="InterPro" id="IPR036047">
    <property type="entry name" value="F-box-like_dom_sf"/>
</dbReference>
<feature type="domain" description="F-box" evidence="1">
    <location>
        <begin position="4"/>
        <end position="52"/>
    </location>
</feature>
<dbReference type="Proteomes" id="UP000008810">
    <property type="component" value="Chromosome 4"/>
</dbReference>
<dbReference type="EMBL" id="CM000883">
    <property type="protein sequence ID" value="PNT62523.1"/>
    <property type="molecule type" value="Genomic_DNA"/>
</dbReference>
<dbReference type="EnsemblPlants" id="KQJ86333">
    <property type="protein sequence ID" value="KQJ86333"/>
    <property type="gene ID" value="BRADI_4g04755v3"/>
</dbReference>
<dbReference type="PROSITE" id="PS50181">
    <property type="entry name" value="FBOX"/>
    <property type="match status" value="1"/>
</dbReference>
<dbReference type="Gramene" id="KQJ86333">
    <property type="protein sequence ID" value="KQJ86333"/>
    <property type="gene ID" value="BRADI_4g04755v3"/>
</dbReference>
<evidence type="ECO:0000313" key="2">
    <source>
        <dbReference type="EMBL" id="KQJ86333.1"/>
    </source>
</evidence>
<gene>
    <name evidence="3" type="primary">LOC100837739</name>
    <name evidence="2" type="ORF">BRADI_4g04755v3</name>
</gene>
<dbReference type="OrthoDB" id="611282at2759"/>